<evidence type="ECO:0000313" key="2">
    <source>
        <dbReference type="EMBL" id="MFD0847534.1"/>
    </source>
</evidence>
<feature type="signal peptide" evidence="1">
    <location>
        <begin position="1"/>
        <end position="29"/>
    </location>
</feature>
<feature type="chain" id="PRO_5046872611" evidence="1">
    <location>
        <begin position="30"/>
        <end position="101"/>
    </location>
</feature>
<reference evidence="3" key="1">
    <citation type="journal article" date="2019" name="Int. J. Syst. Evol. Microbiol.">
        <title>The Global Catalogue of Microorganisms (GCM) 10K type strain sequencing project: providing services to taxonomists for standard genome sequencing and annotation.</title>
        <authorList>
            <consortium name="The Broad Institute Genomics Platform"/>
            <consortium name="The Broad Institute Genome Sequencing Center for Infectious Disease"/>
            <person name="Wu L."/>
            <person name="Ma J."/>
        </authorList>
    </citation>
    <scope>NUCLEOTIDE SEQUENCE [LARGE SCALE GENOMIC DNA]</scope>
    <source>
        <strain evidence="3">CCUG 52537</strain>
    </source>
</reference>
<dbReference type="Proteomes" id="UP001597124">
    <property type="component" value="Unassembled WGS sequence"/>
</dbReference>
<keyword evidence="1" id="KW-0732">Signal</keyword>
<dbReference type="EMBL" id="JBHTIK010000002">
    <property type="protein sequence ID" value="MFD0847534.1"/>
    <property type="molecule type" value="Genomic_DNA"/>
</dbReference>
<sequence>MVKVRAFVQLICIAAAPLALWLSAPTAFVRGVDLQGDDAGRLVPHLSAVDARILQISPDGSAIVASGSPGAMVAALFRAGALPLPLVGTDNACASRTVRRA</sequence>
<evidence type="ECO:0000256" key="1">
    <source>
        <dbReference type="SAM" id="SignalP"/>
    </source>
</evidence>
<gene>
    <name evidence="2" type="ORF">ACFQ00_04300</name>
</gene>
<name>A0ABW3C1N6_SPHXN</name>
<evidence type="ECO:0000313" key="3">
    <source>
        <dbReference type="Proteomes" id="UP001597124"/>
    </source>
</evidence>
<keyword evidence="3" id="KW-1185">Reference proteome</keyword>
<accession>A0ABW3C1N6</accession>
<dbReference type="RefSeq" id="WP_381486708.1">
    <property type="nucleotide sequence ID" value="NZ_JBHTIK010000002.1"/>
</dbReference>
<protein>
    <submittedName>
        <fullName evidence="2">Uncharacterized protein</fullName>
    </submittedName>
</protein>
<organism evidence="2 3">
    <name type="scientific">Sphingosinicella xenopeptidilytica</name>
    <dbReference type="NCBI Taxonomy" id="364098"/>
    <lineage>
        <taxon>Bacteria</taxon>
        <taxon>Pseudomonadati</taxon>
        <taxon>Pseudomonadota</taxon>
        <taxon>Alphaproteobacteria</taxon>
        <taxon>Sphingomonadales</taxon>
        <taxon>Sphingosinicellaceae</taxon>
        <taxon>Sphingosinicella</taxon>
    </lineage>
</organism>
<proteinExistence type="predicted"/>
<comment type="caution">
    <text evidence="2">The sequence shown here is derived from an EMBL/GenBank/DDBJ whole genome shotgun (WGS) entry which is preliminary data.</text>
</comment>